<dbReference type="InterPro" id="IPR027417">
    <property type="entry name" value="P-loop_NTPase"/>
</dbReference>
<reference evidence="6" key="1">
    <citation type="submission" date="2018-06" db="EMBL/GenBank/DDBJ databases">
        <authorList>
            <person name="Zhirakovskaya E."/>
        </authorList>
    </citation>
    <scope>NUCLEOTIDE SEQUENCE</scope>
</reference>
<dbReference type="HAMAP" id="MF_00235">
    <property type="entry name" value="Adenylate_kinase_Adk"/>
    <property type="match status" value="1"/>
</dbReference>
<feature type="domain" description="Adenylate kinase active site lid" evidence="5">
    <location>
        <begin position="127"/>
        <end position="162"/>
    </location>
</feature>
<dbReference type="Pfam" id="PF05191">
    <property type="entry name" value="ADK_lid"/>
    <property type="match status" value="1"/>
</dbReference>
<dbReference type="Pfam" id="PF00406">
    <property type="entry name" value="ADK"/>
    <property type="match status" value="1"/>
</dbReference>
<dbReference type="NCBIfam" id="TIGR01351">
    <property type="entry name" value="adk"/>
    <property type="match status" value="1"/>
</dbReference>
<feature type="compositionally biased region" description="Basic and acidic residues" evidence="4">
    <location>
        <begin position="232"/>
        <end position="261"/>
    </location>
</feature>
<protein>
    <submittedName>
        <fullName evidence="6">Adenylate kinase</fullName>
        <ecNumber evidence="6">2.7.4.3</ecNumber>
    </submittedName>
</protein>
<evidence type="ECO:0000256" key="1">
    <source>
        <dbReference type="ARBA" id="ARBA00022679"/>
    </source>
</evidence>
<dbReference type="NCBIfam" id="NF011100">
    <property type="entry name" value="PRK14527.1"/>
    <property type="match status" value="1"/>
</dbReference>
<keyword evidence="2" id="KW-0547">Nucleotide-binding</keyword>
<organism evidence="6">
    <name type="scientific">hydrothermal vent metagenome</name>
    <dbReference type="NCBI Taxonomy" id="652676"/>
    <lineage>
        <taxon>unclassified sequences</taxon>
        <taxon>metagenomes</taxon>
        <taxon>ecological metagenomes</taxon>
    </lineage>
</organism>
<dbReference type="CDD" id="cd01428">
    <property type="entry name" value="ADK"/>
    <property type="match status" value="1"/>
</dbReference>
<evidence type="ECO:0000313" key="6">
    <source>
        <dbReference type="EMBL" id="VAX14049.1"/>
    </source>
</evidence>
<dbReference type="GO" id="GO:0004017">
    <property type="term" value="F:AMP kinase activity"/>
    <property type="evidence" value="ECO:0007669"/>
    <property type="project" value="UniProtKB-EC"/>
</dbReference>
<evidence type="ECO:0000259" key="5">
    <source>
        <dbReference type="Pfam" id="PF05191"/>
    </source>
</evidence>
<evidence type="ECO:0000256" key="3">
    <source>
        <dbReference type="ARBA" id="ARBA00022777"/>
    </source>
</evidence>
<dbReference type="Gene3D" id="3.40.50.300">
    <property type="entry name" value="P-loop containing nucleotide triphosphate hydrolases"/>
    <property type="match status" value="1"/>
</dbReference>
<dbReference type="InterPro" id="IPR033690">
    <property type="entry name" value="Adenylat_kinase_CS"/>
</dbReference>
<feature type="compositionally biased region" description="Basic residues" evidence="4">
    <location>
        <begin position="262"/>
        <end position="314"/>
    </location>
</feature>
<feature type="region of interest" description="Disordered" evidence="4">
    <location>
        <begin position="219"/>
        <end position="314"/>
    </location>
</feature>
<dbReference type="GO" id="GO:0005524">
    <property type="term" value="F:ATP binding"/>
    <property type="evidence" value="ECO:0007669"/>
    <property type="project" value="InterPro"/>
</dbReference>
<proteinExistence type="inferred from homology"/>
<dbReference type="EMBL" id="UOFZ01000154">
    <property type="protein sequence ID" value="VAX14049.1"/>
    <property type="molecule type" value="Genomic_DNA"/>
</dbReference>
<keyword evidence="3 6" id="KW-0418">Kinase</keyword>
<dbReference type="InterPro" id="IPR000850">
    <property type="entry name" value="Adenylat/UMP-CMP_kin"/>
</dbReference>
<dbReference type="EC" id="2.7.4.3" evidence="6"/>
<accession>A0A3B1B731</accession>
<dbReference type="PRINTS" id="PR00094">
    <property type="entry name" value="ADENYLTKNASE"/>
</dbReference>
<dbReference type="PROSITE" id="PS00113">
    <property type="entry name" value="ADENYLATE_KINASE"/>
    <property type="match status" value="1"/>
</dbReference>
<evidence type="ECO:0000256" key="2">
    <source>
        <dbReference type="ARBA" id="ARBA00022741"/>
    </source>
</evidence>
<dbReference type="InterPro" id="IPR006259">
    <property type="entry name" value="Adenyl_kin_sub"/>
</dbReference>
<dbReference type="AlphaFoldDB" id="A0A3B1B731"/>
<keyword evidence="1 6" id="KW-0808">Transferase</keyword>
<feature type="non-terminal residue" evidence="6">
    <location>
        <position position="314"/>
    </location>
</feature>
<dbReference type="SUPFAM" id="SSF52540">
    <property type="entry name" value="P-loop containing nucleoside triphosphate hydrolases"/>
    <property type="match status" value="1"/>
</dbReference>
<dbReference type="NCBIfam" id="NF001381">
    <property type="entry name" value="PRK00279.1-3"/>
    <property type="match status" value="1"/>
</dbReference>
<evidence type="ECO:0000256" key="4">
    <source>
        <dbReference type="SAM" id="MobiDB-lite"/>
    </source>
</evidence>
<dbReference type="PANTHER" id="PTHR23359">
    <property type="entry name" value="NUCLEOTIDE KINASE"/>
    <property type="match status" value="1"/>
</dbReference>
<dbReference type="InterPro" id="IPR007862">
    <property type="entry name" value="Adenylate_kinase_lid-dom"/>
</dbReference>
<dbReference type="NCBIfam" id="NF001380">
    <property type="entry name" value="PRK00279.1-2"/>
    <property type="match status" value="1"/>
</dbReference>
<name>A0A3B1B731_9ZZZZ</name>
<gene>
    <name evidence="6" type="ORF">MNBD_GAMMA24-1329</name>
</gene>
<sequence length="314" mass="34326">MRIVLIGAPGGGKGTQAKLLVEKYAIPQISTGDLLRQAVAAGSALGIQAKTIMDAGQLVSDDIVLGMIRERLSEPDTQNGFILDGFPRNISQAEALDRLLEELGSPMQLALLIDVEFNVLLQRLTGRRTCRDCGQMFNIYTSPPRIDGCCDKCGGELLHRADDNEETIANRLKVYEAQTAPLVEYYRHQGKLRTVQGTGEIEDIFANIERILASLPSNEAGAGETDSKTALPKKEKLGKEANNKEDNKEKVAKTVAKENVAKKKVAKKKVAKKTVAKKKVAKKKVAKKKVAKKKVAKKKVAKKKVAKKKVAKKK</sequence>
<dbReference type="FunFam" id="3.40.50.300:FF:000106">
    <property type="entry name" value="Adenylate kinase mitochondrial"/>
    <property type="match status" value="1"/>
</dbReference>